<evidence type="ECO:0000256" key="7">
    <source>
        <dbReference type="SAM" id="Phobius"/>
    </source>
</evidence>
<feature type="transmembrane region" description="Helical" evidence="7">
    <location>
        <begin position="21"/>
        <end position="41"/>
    </location>
</feature>
<reference evidence="9 10" key="1">
    <citation type="submission" date="2021-11" db="EMBL/GenBank/DDBJ databases">
        <authorList>
            <person name="Islam A."/>
            <person name="Islam S."/>
            <person name="Flora M.S."/>
            <person name="Rahman M."/>
            <person name="Ziaur R.M."/>
            <person name="Epstein J.H."/>
            <person name="Hassan M."/>
            <person name="Klassen M."/>
            <person name="Woodard K."/>
            <person name="Webb A."/>
            <person name="Webby R.J."/>
            <person name="El Zowalaty M.E."/>
        </authorList>
    </citation>
    <scope>NUCLEOTIDE SEQUENCE [LARGE SCALE GENOMIC DNA]</scope>
    <source>
        <strain evidence="9">Pf1</strain>
    </source>
</reference>
<dbReference type="InterPro" id="IPR009637">
    <property type="entry name" value="GPR107/GPR108-like"/>
</dbReference>
<comment type="caution">
    <text evidence="9">The sequence shown here is derived from an EMBL/GenBank/DDBJ whole genome shotgun (WGS) entry which is preliminary data.</text>
</comment>
<accession>A0ABN8BRK6</accession>
<feature type="transmembrane region" description="Helical" evidence="7">
    <location>
        <begin position="372"/>
        <end position="392"/>
    </location>
</feature>
<feature type="transmembrane region" description="Helical" evidence="7">
    <location>
        <begin position="224"/>
        <end position="248"/>
    </location>
</feature>
<protein>
    <recommendedName>
        <fullName evidence="8">GOST seven transmembrane domain-containing protein</fullName>
    </recommendedName>
</protein>
<evidence type="ECO:0000256" key="3">
    <source>
        <dbReference type="ARBA" id="ARBA00022729"/>
    </source>
</evidence>
<dbReference type="InterPro" id="IPR053937">
    <property type="entry name" value="GOST_TM"/>
</dbReference>
<evidence type="ECO:0000313" key="10">
    <source>
        <dbReference type="Proteomes" id="UP001157938"/>
    </source>
</evidence>
<name>A0ABN8BRK6_9STRA</name>
<organism evidence="9 10">
    <name type="scientific">Peronospora farinosa</name>
    <dbReference type="NCBI Taxonomy" id="134698"/>
    <lineage>
        <taxon>Eukaryota</taxon>
        <taxon>Sar</taxon>
        <taxon>Stramenopiles</taxon>
        <taxon>Oomycota</taxon>
        <taxon>Peronosporomycetes</taxon>
        <taxon>Peronosporales</taxon>
        <taxon>Peronosporaceae</taxon>
        <taxon>Peronospora</taxon>
    </lineage>
</organism>
<feature type="region of interest" description="Disordered" evidence="6">
    <location>
        <begin position="507"/>
        <end position="541"/>
    </location>
</feature>
<keyword evidence="10" id="KW-1185">Reference proteome</keyword>
<keyword evidence="5 7" id="KW-0472">Membrane</keyword>
<dbReference type="PANTHER" id="PTHR21229">
    <property type="entry name" value="LUNG SEVEN TRANSMEMBRANE RECEPTOR"/>
    <property type="match status" value="1"/>
</dbReference>
<dbReference type="EMBL" id="CAKLBC010000003">
    <property type="protein sequence ID" value="CAH0484355.1"/>
    <property type="molecule type" value="Genomic_DNA"/>
</dbReference>
<evidence type="ECO:0000256" key="2">
    <source>
        <dbReference type="ARBA" id="ARBA00022692"/>
    </source>
</evidence>
<keyword evidence="3" id="KW-0732">Signal</keyword>
<feature type="transmembrane region" description="Helical" evidence="7">
    <location>
        <begin position="337"/>
        <end position="360"/>
    </location>
</feature>
<proteinExistence type="predicted"/>
<keyword evidence="2 7" id="KW-0812">Transmembrane</keyword>
<feature type="transmembrane region" description="Helical" evidence="7">
    <location>
        <begin position="413"/>
        <end position="436"/>
    </location>
</feature>
<sequence length="541" mass="59884">MNLMGLLVTSLSDAVNRFSLYYWYQLTLVFLVVIMMCHNGILVSGSIHQVHEQSTGCKVVERMFADGYGPFGLNGRSSVRIDVILRPLDDLEVQNAITVRKLSDYFDFGVVVATYTTETALAVGFNDHTACSWNFDTNDTMEGVLEGKFCPLTSGETLQMNTTFYPRESGLQTALVMPCWKQKNAAFGYPVSTDEFVAYPLTDPLLHVDATIGFKNPYGYLPGLLYGLYPFNGVLSLMYVSLGVYFVVLMKRHRQSVVGVHFFLLMVLLLATGESVAWFVTYKLLNDSGVPACCPYPDSVLFSTFVKVLAGMVARIATTLVSLGYGIVRMQVSWPEVFVVSGLGICYFIAVGALEVSHLANQSDGDIQPPAIWEALVIVTNACFGGWIFVSLELTRKNLIAFGQTEKSQMYDSLHWVLLSYVIISFVLMAIEGAVYSGATRVPWQYTWIVWAATRLLFFVILLVGVYLWRPREHGLLYAQMDQLSSCEPVTPTSISRSNEMNQRVASAADNENSILAKPSPSTTSPTRLASAKNASTLESL</sequence>
<feature type="transmembrane region" description="Helical" evidence="7">
    <location>
        <begin position="300"/>
        <end position="325"/>
    </location>
</feature>
<dbReference type="PANTHER" id="PTHR21229:SF1">
    <property type="entry name" value="GH17801P"/>
    <property type="match status" value="1"/>
</dbReference>
<dbReference type="Pfam" id="PF06814">
    <property type="entry name" value="GOST_TM"/>
    <property type="match status" value="1"/>
</dbReference>
<dbReference type="Proteomes" id="UP001157938">
    <property type="component" value="Unassembled WGS sequence"/>
</dbReference>
<evidence type="ECO:0000256" key="4">
    <source>
        <dbReference type="ARBA" id="ARBA00022989"/>
    </source>
</evidence>
<comment type="subcellular location">
    <subcellularLocation>
        <location evidence="1">Membrane</location>
        <topology evidence="1">Multi-pass membrane protein</topology>
    </subcellularLocation>
</comment>
<evidence type="ECO:0000256" key="1">
    <source>
        <dbReference type="ARBA" id="ARBA00004141"/>
    </source>
</evidence>
<keyword evidence="4 7" id="KW-1133">Transmembrane helix</keyword>
<evidence type="ECO:0000256" key="6">
    <source>
        <dbReference type="SAM" id="MobiDB-lite"/>
    </source>
</evidence>
<feature type="transmembrane region" description="Helical" evidence="7">
    <location>
        <begin position="260"/>
        <end position="280"/>
    </location>
</feature>
<evidence type="ECO:0000256" key="5">
    <source>
        <dbReference type="ARBA" id="ARBA00023136"/>
    </source>
</evidence>
<feature type="transmembrane region" description="Helical" evidence="7">
    <location>
        <begin position="448"/>
        <end position="469"/>
    </location>
</feature>
<evidence type="ECO:0000259" key="8">
    <source>
        <dbReference type="Pfam" id="PF06814"/>
    </source>
</evidence>
<feature type="domain" description="GOST seven transmembrane" evidence="8">
    <location>
        <begin position="229"/>
        <end position="473"/>
    </location>
</feature>
<evidence type="ECO:0000313" key="9">
    <source>
        <dbReference type="EMBL" id="CAH0484355.1"/>
    </source>
</evidence>
<gene>
    <name evidence="9" type="ORF">PFR001_LOCUS124</name>
</gene>